<keyword evidence="2" id="KW-1185">Reference proteome</keyword>
<name>A0ABQ7UGF0_SOLTU</name>
<evidence type="ECO:0000313" key="1">
    <source>
        <dbReference type="EMBL" id="KAH0748104.1"/>
    </source>
</evidence>
<gene>
    <name evidence="1" type="ORF">KY290_027336</name>
</gene>
<protein>
    <submittedName>
        <fullName evidence="1">Uncharacterized protein</fullName>
    </submittedName>
</protein>
<accession>A0ABQ7UGF0</accession>
<organism evidence="1 2">
    <name type="scientific">Solanum tuberosum</name>
    <name type="common">Potato</name>
    <dbReference type="NCBI Taxonomy" id="4113"/>
    <lineage>
        <taxon>Eukaryota</taxon>
        <taxon>Viridiplantae</taxon>
        <taxon>Streptophyta</taxon>
        <taxon>Embryophyta</taxon>
        <taxon>Tracheophyta</taxon>
        <taxon>Spermatophyta</taxon>
        <taxon>Magnoliopsida</taxon>
        <taxon>eudicotyledons</taxon>
        <taxon>Gunneridae</taxon>
        <taxon>Pentapetalae</taxon>
        <taxon>asterids</taxon>
        <taxon>lamiids</taxon>
        <taxon>Solanales</taxon>
        <taxon>Solanaceae</taxon>
        <taxon>Solanoideae</taxon>
        <taxon>Solaneae</taxon>
        <taxon>Solanum</taxon>
    </lineage>
</organism>
<dbReference type="Proteomes" id="UP000826656">
    <property type="component" value="Unassembled WGS sequence"/>
</dbReference>
<evidence type="ECO:0000313" key="2">
    <source>
        <dbReference type="Proteomes" id="UP000826656"/>
    </source>
</evidence>
<reference evidence="1 2" key="1">
    <citation type="journal article" date="2021" name="bioRxiv">
        <title>Chromosome-scale and haplotype-resolved genome assembly of a tetraploid potato cultivar.</title>
        <authorList>
            <person name="Sun H."/>
            <person name="Jiao W.-B."/>
            <person name="Krause K."/>
            <person name="Campoy J.A."/>
            <person name="Goel M."/>
            <person name="Folz-Donahue K."/>
            <person name="Kukat C."/>
            <person name="Huettel B."/>
            <person name="Schneeberger K."/>
        </authorList>
    </citation>
    <scope>NUCLEOTIDE SEQUENCE [LARGE SCALE GENOMIC DNA]</scope>
    <source>
        <strain evidence="1">SolTubOtavaFocal</strain>
        <tissue evidence="1">Leaves</tissue>
    </source>
</reference>
<proteinExistence type="predicted"/>
<comment type="caution">
    <text evidence="1">The sequence shown here is derived from an EMBL/GenBank/DDBJ whole genome shotgun (WGS) entry which is preliminary data.</text>
</comment>
<dbReference type="EMBL" id="JAIVGD010000019">
    <property type="protein sequence ID" value="KAH0748104.1"/>
    <property type="molecule type" value="Genomic_DNA"/>
</dbReference>
<sequence length="50" mass="5794">MATSMISETWCLQTKRSMPWISSIYISLLATMRQKIKPPQKSMMLAQMKS</sequence>